<feature type="region of interest" description="Disordered" evidence="1">
    <location>
        <begin position="1"/>
        <end position="26"/>
    </location>
</feature>
<dbReference type="InterPro" id="IPR008769">
    <property type="entry name" value="PhaF_PhaI"/>
</dbReference>
<dbReference type="RefSeq" id="WP_057638621.1">
    <property type="nucleotide sequence ID" value="NZ_LDJM01000032.1"/>
</dbReference>
<organism evidence="2 3">
    <name type="scientific">Stenotrophomonas ginsengisoli</name>
    <dbReference type="NCBI Taxonomy" id="336566"/>
    <lineage>
        <taxon>Bacteria</taxon>
        <taxon>Pseudomonadati</taxon>
        <taxon>Pseudomonadota</taxon>
        <taxon>Gammaproteobacteria</taxon>
        <taxon>Lysobacterales</taxon>
        <taxon>Lysobacteraceae</taxon>
        <taxon>Stenotrophomonas</taxon>
    </lineage>
</organism>
<protein>
    <recommendedName>
        <fullName evidence="4">Poly(Hydroxyalkanoate) granule-associated protein</fullName>
    </recommendedName>
</protein>
<dbReference type="PATRIC" id="fig|336566.3.peg.1979"/>
<sequence>MTHSTHTPPPGHEHESSGNDRFSQRLSDSAHQVWLAGLGAFNRAQSEGSRLFDSLVRDGQAYEQRGKSAADNASTLQDNLAAGLGQARERTARTWDKVEHAMDDQVQSILRRLKVPTADEVTALHAEIAALRQRIGQLEARPVATPSHTVEVSSPKPPLP</sequence>
<dbReference type="OrthoDB" id="5801582at2"/>
<keyword evidence="3" id="KW-1185">Reference proteome</keyword>
<proteinExistence type="predicted"/>
<evidence type="ECO:0000313" key="3">
    <source>
        <dbReference type="Proteomes" id="UP000050956"/>
    </source>
</evidence>
<reference evidence="2 3" key="1">
    <citation type="submission" date="2015-05" db="EMBL/GenBank/DDBJ databases">
        <title>Genome sequencing and analysis of members of genus Stenotrophomonas.</title>
        <authorList>
            <person name="Patil P.P."/>
            <person name="Midha S."/>
            <person name="Patil P.B."/>
        </authorList>
    </citation>
    <scope>NUCLEOTIDE SEQUENCE [LARGE SCALE GENOMIC DNA]</scope>
    <source>
        <strain evidence="2 3">DSM 24757</strain>
    </source>
</reference>
<gene>
    <name evidence="2" type="ORF">ABB30_12375</name>
</gene>
<dbReference type="EMBL" id="LDJM01000032">
    <property type="protein sequence ID" value="KRG75241.1"/>
    <property type="molecule type" value="Genomic_DNA"/>
</dbReference>
<dbReference type="PANTHER" id="PTHR38664">
    <property type="entry name" value="SLR0058 PROTEIN"/>
    <property type="match status" value="1"/>
</dbReference>
<accession>A0A0R0CZT4</accession>
<evidence type="ECO:0008006" key="4">
    <source>
        <dbReference type="Google" id="ProtNLM"/>
    </source>
</evidence>
<dbReference type="AlphaFoldDB" id="A0A0R0CZT4"/>
<feature type="region of interest" description="Disordered" evidence="1">
    <location>
        <begin position="140"/>
        <end position="160"/>
    </location>
</feature>
<dbReference type="Proteomes" id="UP000050956">
    <property type="component" value="Unassembled WGS sequence"/>
</dbReference>
<dbReference type="STRING" id="336566.ABB30_12375"/>
<dbReference type="PANTHER" id="PTHR38664:SF1">
    <property type="entry name" value="SLR0058 PROTEIN"/>
    <property type="match status" value="1"/>
</dbReference>
<evidence type="ECO:0000256" key="1">
    <source>
        <dbReference type="SAM" id="MobiDB-lite"/>
    </source>
</evidence>
<dbReference type="NCBIfam" id="TIGR01837">
    <property type="entry name" value="PHA_granule_1"/>
    <property type="match status" value="1"/>
</dbReference>
<dbReference type="Pfam" id="PF05597">
    <property type="entry name" value="Phasin"/>
    <property type="match status" value="1"/>
</dbReference>
<name>A0A0R0CZT4_9GAMM</name>
<evidence type="ECO:0000313" key="2">
    <source>
        <dbReference type="EMBL" id="KRG75241.1"/>
    </source>
</evidence>
<comment type="caution">
    <text evidence="2">The sequence shown here is derived from an EMBL/GenBank/DDBJ whole genome shotgun (WGS) entry which is preliminary data.</text>
</comment>